<organism evidence="6 7">
    <name type="scientific">Nocardia cyriacigeorgica</name>
    <dbReference type="NCBI Taxonomy" id="135487"/>
    <lineage>
        <taxon>Bacteria</taxon>
        <taxon>Bacillati</taxon>
        <taxon>Actinomycetota</taxon>
        <taxon>Actinomycetes</taxon>
        <taxon>Mycobacteriales</taxon>
        <taxon>Nocardiaceae</taxon>
        <taxon>Nocardia</taxon>
    </lineage>
</organism>
<evidence type="ECO:0000256" key="2">
    <source>
        <dbReference type="ARBA" id="ARBA00023125"/>
    </source>
</evidence>
<name>A0A5R8P4V8_9NOCA</name>
<dbReference type="SUPFAM" id="SSF48498">
    <property type="entry name" value="Tetracyclin repressor-like, C-terminal domain"/>
    <property type="match status" value="1"/>
</dbReference>
<dbReference type="GO" id="GO:0000976">
    <property type="term" value="F:transcription cis-regulatory region binding"/>
    <property type="evidence" value="ECO:0007669"/>
    <property type="project" value="TreeGrafter"/>
</dbReference>
<proteinExistence type="predicted"/>
<dbReference type="Pfam" id="PF16859">
    <property type="entry name" value="TetR_C_11"/>
    <property type="match status" value="1"/>
</dbReference>
<reference evidence="6 7" key="1">
    <citation type="submission" date="2019-05" db="EMBL/GenBank/DDBJ databases">
        <title>Genomes sequences of two Nocardia cyriacigeorgica environmental isolates, type strains Nocardia asteroides ATCC 19247 and Nocardia cyriacigeorgica DSM 44484.</title>
        <authorList>
            <person name="Vautrin F."/>
            <person name="Bergeron E."/>
            <person name="Dubost A."/>
            <person name="Abrouk D."/>
            <person name="Rodriguez Nava V."/>
            <person name="Pujic P."/>
        </authorList>
    </citation>
    <scope>NUCLEOTIDE SEQUENCE [LARGE SCALE GENOMIC DNA]</scope>
    <source>
        <strain evidence="6 7">EML 1456</strain>
    </source>
</reference>
<dbReference type="EMBL" id="VBUU01000052">
    <property type="protein sequence ID" value="TLF93544.1"/>
    <property type="molecule type" value="Genomic_DNA"/>
</dbReference>
<evidence type="ECO:0000313" key="6">
    <source>
        <dbReference type="EMBL" id="TLF93544.1"/>
    </source>
</evidence>
<feature type="domain" description="HTH tetR-type" evidence="5">
    <location>
        <begin position="17"/>
        <end position="77"/>
    </location>
</feature>
<dbReference type="InterPro" id="IPR001647">
    <property type="entry name" value="HTH_TetR"/>
</dbReference>
<dbReference type="Gene3D" id="1.10.10.60">
    <property type="entry name" value="Homeodomain-like"/>
    <property type="match status" value="1"/>
</dbReference>
<dbReference type="InterPro" id="IPR036271">
    <property type="entry name" value="Tet_transcr_reg_TetR-rel_C_sf"/>
</dbReference>
<dbReference type="PANTHER" id="PTHR30055">
    <property type="entry name" value="HTH-TYPE TRANSCRIPTIONAL REGULATOR RUTR"/>
    <property type="match status" value="1"/>
</dbReference>
<dbReference type="PRINTS" id="PR00455">
    <property type="entry name" value="HTHTETR"/>
</dbReference>
<dbReference type="Gene3D" id="1.10.357.10">
    <property type="entry name" value="Tetracycline Repressor, domain 2"/>
    <property type="match status" value="1"/>
</dbReference>
<dbReference type="PANTHER" id="PTHR30055:SF148">
    <property type="entry name" value="TETR-FAMILY TRANSCRIPTIONAL REGULATOR"/>
    <property type="match status" value="1"/>
</dbReference>
<dbReference type="GO" id="GO:0003700">
    <property type="term" value="F:DNA-binding transcription factor activity"/>
    <property type="evidence" value="ECO:0007669"/>
    <property type="project" value="TreeGrafter"/>
</dbReference>
<keyword evidence="2 4" id="KW-0238">DNA-binding</keyword>
<dbReference type="Pfam" id="PF00440">
    <property type="entry name" value="TetR_N"/>
    <property type="match status" value="1"/>
</dbReference>
<dbReference type="OrthoDB" id="9796019at2"/>
<keyword evidence="1" id="KW-0805">Transcription regulation</keyword>
<dbReference type="AlphaFoldDB" id="A0A5R8P4V8"/>
<sequence length="228" mass="24834">MAKADGTTKPRGRPRDARIAASVTAATLQLLEEGGYSAVSVGEVARCAGTSRSAIYRRWSGRAELVLAAIESRLTTPAPPDTGCTLCDIADSLTIFLAAYRTIRPEVFSALYSECVLDPELRRRYLEAVIEPSRRAVREMLRRAVARGDLRDDVDIERMLDIVAAFVHYRALFGDHLGDEEAERTIETIMRGAAVDYDALLAHSRAVDGNHVDTAGQHHVRIGGAAGD</sequence>
<evidence type="ECO:0000256" key="1">
    <source>
        <dbReference type="ARBA" id="ARBA00023015"/>
    </source>
</evidence>
<dbReference type="Proteomes" id="UP000308349">
    <property type="component" value="Unassembled WGS sequence"/>
</dbReference>
<dbReference type="InterPro" id="IPR050109">
    <property type="entry name" value="HTH-type_TetR-like_transc_reg"/>
</dbReference>
<dbReference type="SUPFAM" id="SSF46689">
    <property type="entry name" value="Homeodomain-like"/>
    <property type="match status" value="1"/>
</dbReference>
<accession>A0A5R8P4V8</accession>
<evidence type="ECO:0000256" key="4">
    <source>
        <dbReference type="PROSITE-ProRule" id="PRU00335"/>
    </source>
</evidence>
<gene>
    <name evidence="6" type="ORF">FEK35_29895</name>
</gene>
<dbReference type="PROSITE" id="PS50977">
    <property type="entry name" value="HTH_TETR_2"/>
    <property type="match status" value="1"/>
</dbReference>
<dbReference type="InterPro" id="IPR009057">
    <property type="entry name" value="Homeodomain-like_sf"/>
</dbReference>
<evidence type="ECO:0000313" key="7">
    <source>
        <dbReference type="Proteomes" id="UP000308349"/>
    </source>
</evidence>
<evidence type="ECO:0000256" key="3">
    <source>
        <dbReference type="ARBA" id="ARBA00023163"/>
    </source>
</evidence>
<feature type="DNA-binding region" description="H-T-H motif" evidence="4">
    <location>
        <begin position="40"/>
        <end position="59"/>
    </location>
</feature>
<dbReference type="RefSeq" id="WP_138459059.1">
    <property type="nucleotide sequence ID" value="NZ_VBUU01000052.1"/>
</dbReference>
<dbReference type="InterPro" id="IPR011075">
    <property type="entry name" value="TetR_C"/>
</dbReference>
<evidence type="ECO:0000259" key="5">
    <source>
        <dbReference type="PROSITE" id="PS50977"/>
    </source>
</evidence>
<keyword evidence="3" id="KW-0804">Transcription</keyword>
<comment type="caution">
    <text evidence="6">The sequence shown here is derived from an EMBL/GenBank/DDBJ whole genome shotgun (WGS) entry which is preliminary data.</text>
</comment>
<protein>
    <submittedName>
        <fullName evidence="6">TetR/AcrR family transcriptional regulator</fullName>
    </submittedName>
</protein>